<feature type="transmembrane region" description="Helical" evidence="2">
    <location>
        <begin position="144"/>
        <end position="163"/>
    </location>
</feature>
<evidence type="ECO:0000313" key="4">
    <source>
        <dbReference type="Proteomes" id="UP001390339"/>
    </source>
</evidence>
<comment type="caution">
    <text evidence="3">The sequence shown here is derived from an EMBL/GenBank/DDBJ whole genome shotgun (WGS) entry which is preliminary data.</text>
</comment>
<dbReference type="EMBL" id="JAPCWZ010000002">
    <property type="protein sequence ID" value="KAK8877604.1"/>
    <property type="molecule type" value="Genomic_DNA"/>
</dbReference>
<accession>A0ABR2JIU1</accession>
<keyword evidence="2" id="KW-0812">Transmembrane</keyword>
<protein>
    <submittedName>
        <fullName evidence="3">Uncharacterized protein</fullName>
    </submittedName>
</protein>
<gene>
    <name evidence="3" type="ORF">PGQ11_002550</name>
</gene>
<evidence type="ECO:0000313" key="3">
    <source>
        <dbReference type="EMBL" id="KAK8877604.1"/>
    </source>
</evidence>
<dbReference type="Proteomes" id="UP001390339">
    <property type="component" value="Unassembled WGS sequence"/>
</dbReference>
<reference evidence="3 4" key="1">
    <citation type="journal article" date="2024" name="IMA Fungus">
        <title>Apiospora arundinis, a panoply of carbohydrate-active enzymes and secondary metabolites.</title>
        <authorList>
            <person name="Sorensen T."/>
            <person name="Petersen C."/>
            <person name="Muurmann A.T."/>
            <person name="Christiansen J.V."/>
            <person name="Brundto M.L."/>
            <person name="Overgaard C.K."/>
            <person name="Boysen A.T."/>
            <person name="Wollenberg R.D."/>
            <person name="Larsen T.O."/>
            <person name="Sorensen J.L."/>
            <person name="Nielsen K.L."/>
            <person name="Sondergaard T.E."/>
        </authorList>
    </citation>
    <scope>NUCLEOTIDE SEQUENCE [LARGE SCALE GENOMIC DNA]</scope>
    <source>
        <strain evidence="3 4">AAU 773</strain>
    </source>
</reference>
<feature type="compositionally biased region" description="Basic residues" evidence="1">
    <location>
        <begin position="8"/>
        <end position="19"/>
    </location>
</feature>
<keyword evidence="2" id="KW-0472">Membrane</keyword>
<evidence type="ECO:0000256" key="2">
    <source>
        <dbReference type="SAM" id="Phobius"/>
    </source>
</evidence>
<proteinExistence type="predicted"/>
<keyword evidence="2" id="KW-1133">Transmembrane helix</keyword>
<evidence type="ECO:0000256" key="1">
    <source>
        <dbReference type="SAM" id="MobiDB-lite"/>
    </source>
</evidence>
<feature type="region of interest" description="Disordered" evidence="1">
    <location>
        <begin position="1"/>
        <end position="43"/>
    </location>
</feature>
<organism evidence="3 4">
    <name type="scientific">Apiospora arundinis</name>
    <dbReference type="NCBI Taxonomy" id="335852"/>
    <lineage>
        <taxon>Eukaryota</taxon>
        <taxon>Fungi</taxon>
        <taxon>Dikarya</taxon>
        <taxon>Ascomycota</taxon>
        <taxon>Pezizomycotina</taxon>
        <taxon>Sordariomycetes</taxon>
        <taxon>Xylariomycetidae</taxon>
        <taxon>Amphisphaeriales</taxon>
        <taxon>Apiosporaceae</taxon>
        <taxon>Apiospora</taxon>
    </lineage>
</organism>
<name>A0ABR2JIU1_9PEZI</name>
<keyword evidence="4" id="KW-1185">Reference proteome</keyword>
<sequence length="170" mass="19847">MPINQLAKGRRRKHKHRARAERADAPEPPFPPRDEDEVDNVHDSQRSLLKITERTSERMEALEKPGLLYSFKLPPSSNHTKRRLSEVVKRLGLMQTRLENKRETYLTGHADLLREMHMLDIHRRFVLDTERWLGREERLLRKQAGLVTFSISGVILVAVWIAGQAMGLWL</sequence>